<protein>
    <submittedName>
        <fullName evidence="1">Uncharacterized protein</fullName>
    </submittedName>
</protein>
<gene>
    <name evidence="1" type="ORF">PYW08_007386</name>
</gene>
<dbReference type="Proteomes" id="UP001231649">
    <property type="component" value="Chromosome 20"/>
</dbReference>
<evidence type="ECO:0000313" key="1">
    <source>
        <dbReference type="EMBL" id="KAJ8713766.1"/>
    </source>
</evidence>
<organism evidence="1 2">
    <name type="scientific">Mythimna loreyi</name>
    <dbReference type="NCBI Taxonomy" id="667449"/>
    <lineage>
        <taxon>Eukaryota</taxon>
        <taxon>Metazoa</taxon>
        <taxon>Ecdysozoa</taxon>
        <taxon>Arthropoda</taxon>
        <taxon>Hexapoda</taxon>
        <taxon>Insecta</taxon>
        <taxon>Pterygota</taxon>
        <taxon>Neoptera</taxon>
        <taxon>Endopterygota</taxon>
        <taxon>Lepidoptera</taxon>
        <taxon>Glossata</taxon>
        <taxon>Ditrysia</taxon>
        <taxon>Noctuoidea</taxon>
        <taxon>Noctuidae</taxon>
        <taxon>Noctuinae</taxon>
        <taxon>Hadenini</taxon>
        <taxon>Mythimna</taxon>
    </lineage>
</organism>
<reference evidence="1" key="1">
    <citation type="submission" date="2023-03" db="EMBL/GenBank/DDBJ databases">
        <title>Chromosome-level genomes of two armyworms, Mythimna separata and Mythimna loreyi, provide insights into the biosynthesis and reception of sex pheromones.</title>
        <authorList>
            <person name="Zhao H."/>
        </authorList>
    </citation>
    <scope>NUCLEOTIDE SEQUENCE</scope>
    <source>
        <strain evidence="1">BeijingLab</strain>
    </source>
</reference>
<accession>A0ACC2QBF7</accession>
<keyword evidence="2" id="KW-1185">Reference proteome</keyword>
<dbReference type="EMBL" id="CM056796">
    <property type="protein sequence ID" value="KAJ8713766.1"/>
    <property type="molecule type" value="Genomic_DNA"/>
</dbReference>
<name>A0ACC2QBF7_9NEOP</name>
<evidence type="ECO:0000313" key="2">
    <source>
        <dbReference type="Proteomes" id="UP001231649"/>
    </source>
</evidence>
<comment type="caution">
    <text evidence="1">The sequence shown here is derived from an EMBL/GenBank/DDBJ whole genome shotgun (WGS) entry which is preliminary data.</text>
</comment>
<sequence>MLGIRTPSKKLDSEKSPPKPRASPPTSVRRSVGEWEAVKITCKNPTLPPTTKTVQAGPSNIIRKSLELQENKTLSTHSRVTEDRTPPKLQYADRSTEARACLNKAKLHLSSSRNTKTEIKNGITEALDRLYQLVKEAEKEAKAKTSSGEKQRVELETAATVDATFSINAGQSLLVARIEEHSKLLQENSKKMEELKATMEQKIATTYASRGNSDLRYNQRE</sequence>
<proteinExistence type="predicted"/>